<dbReference type="EMBL" id="CAFBOS010000157">
    <property type="protein sequence ID" value="CAB5010299.1"/>
    <property type="molecule type" value="Genomic_DNA"/>
</dbReference>
<dbReference type="PANTHER" id="PTHR12993:SF11">
    <property type="entry name" value="N-ACETYLGLUCOSAMINYL-PHOSPHATIDYLINOSITOL DE-N-ACETYLASE"/>
    <property type="match status" value="1"/>
</dbReference>
<protein>
    <submittedName>
        <fullName evidence="2">Unannotated protein</fullName>
    </submittedName>
</protein>
<dbReference type="Gene3D" id="3.40.50.10320">
    <property type="entry name" value="LmbE-like"/>
    <property type="match status" value="1"/>
</dbReference>
<sequence>MDPALRMMTVHAHPDDESSKGASTVARYRSEGVDTALVCCTGGEAGDVLNPALDTANVRDNLAAVRRAELERAVAIIGYNHLFWLGYRDSGMAGTDHNAHEESFARAPLDEAVGRLVALIRRQRPHVIVTYSDDQQGYQHPDHLRVNEISIPAFTLAGDPAAYPEHGEPWQPLKLYYTVWSRDRILALHGKYVELGIDSPYDDRWFTRPADDTLITTRVEVSEFYEARVEALMAHETQVDPTSKFWFGLPSEVARHVHPWDDYVLARSLIDTVVPEDDLFAGVREHLGVSSAGPAGSVR</sequence>
<dbReference type="InterPro" id="IPR024078">
    <property type="entry name" value="LmbE-like_dom_sf"/>
</dbReference>
<dbReference type="InterPro" id="IPR003737">
    <property type="entry name" value="GlcNAc_PI_deacetylase-related"/>
</dbReference>
<dbReference type="SUPFAM" id="SSF102588">
    <property type="entry name" value="LmbE-like"/>
    <property type="match status" value="1"/>
</dbReference>
<accession>A0A6J6URK8</accession>
<evidence type="ECO:0000313" key="2">
    <source>
        <dbReference type="EMBL" id="CAB4762196.1"/>
    </source>
</evidence>
<dbReference type="EMBL" id="CAFBMH010000107">
    <property type="protein sequence ID" value="CAB4924874.1"/>
    <property type="molecule type" value="Genomic_DNA"/>
</dbReference>
<feature type="region of interest" description="Disordered" evidence="1">
    <location>
        <begin position="1"/>
        <end position="25"/>
    </location>
</feature>
<reference evidence="2" key="1">
    <citation type="submission" date="2020-05" db="EMBL/GenBank/DDBJ databases">
        <authorList>
            <person name="Chiriac C."/>
            <person name="Salcher M."/>
            <person name="Ghai R."/>
            <person name="Kavagutti S V."/>
        </authorList>
    </citation>
    <scope>NUCLEOTIDE SEQUENCE</scope>
</reference>
<evidence type="ECO:0000313" key="4">
    <source>
        <dbReference type="EMBL" id="CAB5010299.1"/>
    </source>
</evidence>
<organism evidence="2">
    <name type="scientific">freshwater metagenome</name>
    <dbReference type="NCBI Taxonomy" id="449393"/>
    <lineage>
        <taxon>unclassified sequences</taxon>
        <taxon>metagenomes</taxon>
        <taxon>ecological metagenomes</taxon>
    </lineage>
</organism>
<dbReference type="NCBIfam" id="TIGR03446">
    <property type="entry name" value="mycothiol_Mca"/>
    <property type="match status" value="1"/>
</dbReference>
<name>A0A6J6URK8_9ZZZZ</name>
<dbReference type="GO" id="GO:0010126">
    <property type="term" value="P:mycothiol metabolic process"/>
    <property type="evidence" value="ECO:0007669"/>
    <property type="project" value="InterPro"/>
</dbReference>
<dbReference type="AlphaFoldDB" id="A0A6J6URK8"/>
<evidence type="ECO:0000256" key="1">
    <source>
        <dbReference type="SAM" id="MobiDB-lite"/>
    </source>
</evidence>
<proteinExistence type="predicted"/>
<dbReference type="PANTHER" id="PTHR12993">
    <property type="entry name" value="N-ACETYLGLUCOSAMINYL-PHOSPHATIDYLINOSITOL DE-N-ACETYLASE-RELATED"/>
    <property type="match status" value="1"/>
</dbReference>
<gene>
    <name evidence="2" type="ORF">UFOPK2754_02485</name>
    <name evidence="3" type="ORF">UFOPK3543_02304</name>
    <name evidence="4" type="ORF">UFOPK3967_02197</name>
</gene>
<dbReference type="Pfam" id="PF02585">
    <property type="entry name" value="PIG-L"/>
    <property type="match status" value="1"/>
</dbReference>
<dbReference type="InterPro" id="IPR017811">
    <property type="entry name" value="Mca"/>
</dbReference>
<dbReference type="GO" id="GO:0016811">
    <property type="term" value="F:hydrolase activity, acting on carbon-nitrogen (but not peptide) bonds, in linear amides"/>
    <property type="evidence" value="ECO:0007669"/>
    <property type="project" value="TreeGrafter"/>
</dbReference>
<evidence type="ECO:0000313" key="3">
    <source>
        <dbReference type="EMBL" id="CAB4924874.1"/>
    </source>
</evidence>
<dbReference type="EMBL" id="CAEZYR010000113">
    <property type="protein sequence ID" value="CAB4762196.1"/>
    <property type="molecule type" value="Genomic_DNA"/>
</dbReference>